<feature type="compositionally biased region" description="Polar residues" evidence="1">
    <location>
        <begin position="806"/>
        <end position="822"/>
    </location>
</feature>
<dbReference type="RefSeq" id="XP_025361639.1">
    <property type="nucleotide sequence ID" value="XM_025503798.1"/>
</dbReference>
<feature type="compositionally biased region" description="Polar residues" evidence="1">
    <location>
        <begin position="251"/>
        <end position="265"/>
    </location>
</feature>
<feature type="compositionally biased region" description="Polar residues" evidence="1">
    <location>
        <begin position="429"/>
        <end position="440"/>
    </location>
</feature>
<feature type="compositionally biased region" description="Low complexity" evidence="1">
    <location>
        <begin position="1076"/>
        <end position="1088"/>
    </location>
</feature>
<organism evidence="2 3">
    <name type="scientific">Jaminaea rosea</name>
    <dbReference type="NCBI Taxonomy" id="1569628"/>
    <lineage>
        <taxon>Eukaryota</taxon>
        <taxon>Fungi</taxon>
        <taxon>Dikarya</taxon>
        <taxon>Basidiomycota</taxon>
        <taxon>Ustilaginomycotina</taxon>
        <taxon>Exobasidiomycetes</taxon>
        <taxon>Microstromatales</taxon>
        <taxon>Microstromatales incertae sedis</taxon>
        <taxon>Jaminaea</taxon>
    </lineage>
</organism>
<feature type="compositionally biased region" description="Polar residues" evidence="1">
    <location>
        <begin position="629"/>
        <end position="650"/>
    </location>
</feature>
<feature type="compositionally biased region" description="Low complexity" evidence="1">
    <location>
        <begin position="961"/>
        <end position="988"/>
    </location>
</feature>
<feature type="region of interest" description="Disordered" evidence="1">
    <location>
        <begin position="882"/>
        <end position="942"/>
    </location>
</feature>
<feature type="region of interest" description="Disordered" evidence="1">
    <location>
        <begin position="795"/>
        <end position="867"/>
    </location>
</feature>
<protein>
    <recommendedName>
        <fullName evidence="4">PH domain-containing protein</fullName>
    </recommendedName>
</protein>
<dbReference type="GeneID" id="37025621"/>
<evidence type="ECO:0000313" key="3">
    <source>
        <dbReference type="Proteomes" id="UP000245884"/>
    </source>
</evidence>
<feature type="compositionally biased region" description="Low complexity" evidence="1">
    <location>
        <begin position="352"/>
        <end position="370"/>
    </location>
</feature>
<feature type="compositionally biased region" description="Polar residues" evidence="1">
    <location>
        <begin position="316"/>
        <end position="328"/>
    </location>
</feature>
<feature type="compositionally biased region" description="Basic and acidic residues" evidence="1">
    <location>
        <begin position="795"/>
        <end position="805"/>
    </location>
</feature>
<feature type="compositionally biased region" description="Polar residues" evidence="1">
    <location>
        <begin position="371"/>
        <end position="393"/>
    </location>
</feature>
<feature type="compositionally biased region" description="Polar residues" evidence="1">
    <location>
        <begin position="690"/>
        <end position="701"/>
    </location>
</feature>
<dbReference type="OrthoDB" id="10691570at2759"/>
<name>A0A316UP12_9BASI</name>
<feature type="compositionally biased region" description="Acidic residues" evidence="1">
    <location>
        <begin position="1028"/>
        <end position="1037"/>
    </location>
</feature>
<accession>A0A316UP12</accession>
<feature type="compositionally biased region" description="Low complexity" evidence="1">
    <location>
        <begin position="1051"/>
        <end position="1060"/>
    </location>
</feature>
<feature type="compositionally biased region" description="Basic and acidic residues" evidence="1">
    <location>
        <begin position="395"/>
        <end position="407"/>
    </location>
</feature>
<feature type="region of interest" description="Disordered" evidence="1">
    <location>
        <begin position="484"/>
        <end position="572"/>
    </location>
</feature>
<gene>
    <name evidence="2" type="ORF">BDZ90DRAFT_183873</name>
</gene>
<feature type="region of interest" description="Disordered" evidence="1">
    <location>
        <begin position="617"/>
        <end position="651"/>
    </location>
</feature>
<proteinExistence type="predicted"/>
<dbReference type="AlphaFoldDB" id="A0A316UP12"/>
<feature type="region of interest" description="Disordered" evidence="1">
    <location>
        <begin position="688"/>
        <end position="708"/>
    </location>
</feature>
<sequence>MSVAAAASTSAHRLPTYEGSLLVNLSGRWEEKWCALLDGSLHVYHSRVAAATDPTLVAATYQLSSFDSLQTSGSWGASEGPFELILSLKKRPSLSSRRSSGTSSMLPRAATSGSLHALFERSANIAPRKSPQPSGDAAPATAPRFNLRVDAEEEPDVPAEAASPPQTSSRLSSWLRLPGRPRVSSFNRLSPKSGGSDRALGDRFRREAVTSPKEDHSASVVVVRAPSASAMTRWAEMISPWLQRAEPPSNEPSNRAQSSLTASPSSRPPKGEQCALATSSGSSWGGAMTRVRSRLSITDLLEDAGNNARRRRVESSAGSGDASQTAQESVVVPPSAPRRRLRRLSIETGKRLSLISGSSNTSSNAMAGSSRPNTSSGMSVKSTFGSMRRSVSSIGDHRTSVQSDRRASSPMALFALFKSGGTPDEPHSRSTTAAPQSAPQRFVSTFQPNRAMSPTPEPAQDGSLDEIMGNERRHAMQRFAELRKAGSPTMEAPDPLAAAAPLPFPESSAHSGMGGASWMSSPPLPSSSAMRSKVSSNASSSTSNNRAARDVGSDDSMTATEPPTPRTPIGIEEATSRFAAFSFKSSIRPSIPAGAQSVHRKPASRVGVREVFPATGSATVAPHEPVRSFSATETEANGSASGLPSSTSMPTGLGRIIGKGANKMMRLGTAGRDLSGGKSPGRICEVIAPSSPTTEGSNTVFGSPLPEDTPSPLIIERILPPEVMVSRMDAIGRLGPYEAAEAKRDLRSEAAATSPALTPSMSATAELGGNVRTRKKSASSTLGLGIFADEEQQVRADEGRHETTHHLPTSRSHQQLQSTSTRPRIPFEDLTRPNAVPAASVAKMSKAPVSHSIGLPVPPRQMGKKRSAPLLSCAAEADSAAMTPIAGSTPAKNRESAFTSPPRKMATPPRRMRSAALAADKENNDDASAMPPPSTLPWQTKDAAAASRRFSLASHASLYQFGAGSNSGTNSRRSSVLSTHSSSTSASRRGGHSRHHSLMATRQQPRAMDMTHSSFGPLDHGASKEELRDDADDDGEDGLERAGNEWRQWLRRQQQQQQQQRRPDSVATTTDAGWATGSNSTTTSARSSTYDDLEGSSVEAAQIYAVTARLRPVHMRTLRTTSPTS</sequence>
<dbReference type="EMBL" id="KZ819669">
    <property type="protein sequence ID" value="PWN27027.1"/>
    <property type="molecule type" value="Genomic_DNA"/>
</dbReference>
<evidence type="ECO:0008006" key="4">
    <source>
        <dbReference type="Google" id="ProtNLM"/>
    </source>
</evidence>
<keyword evidence="3" id="KW-1185">Reference proteome</keyword>
<evidence type="ECO:0000256" key="1">
    <source>
        <dbReference type="SAM" id="MobiDB-lite"/>
    </source>
</evidence>
<feature type="region of interest" description="Disordered" evidence="1">
    <location>
        <begin position="244"/>
        <end position="287"/>
    </location>
</feature>
<feature type="compositionally biased region" description="Low complexity" evidence="1">
    <location>
        <begin position="492"/>
        <end position="501"/>
    </location>
</feature>
<feature type="compositionally biased region" description="Low complexity" evidence="1">
    <location>
        <begin position="526"/>
        <end position="546"/>
    </location>
</feature>
<feature type="region of interest" description="Disordered" evidence="1">
    <location>
        <begin position="151"/>
        <end position="202"/>
    </location>
</feature>
<reference evidence="2 3" key="1">
    <citation type="journal article" date="2018" name="Mol. Biol. Evol.">
        <title>Broad Genomic Sampling Reveals a Smut Pathogenic Ancestry of the Fungal Clade Ustilaginomycotina.</title>
        <authorList>
            <person name="Kijpornyongpan T."/>
            <person name="Mondo S.J."/>
            <person name="Barry K."/>
            <person name="Sandor L."/>
            <person name="Lee J."/>
            <person name="Lipzen A."/>
            <person name="Pangilinan J."/>
            <person name="LaButti K."/>
            <person name="Hainaut M."/>
            <person name="Henrissat B."/>
            <person name="Grigoriev I.V."/>
            <person name="Spatafora J.W."/>
            <person name="Aime M.C."/>
        </authorList>
    </citation>
    <scope>NUCLEOTIDE SEQUENCE [LARGE SCALE GENOMIC DNA]</scope>
    <source>
        <strain evidence="2 3">MCA 5214</strain>
    </source>
</reference>
<feature type="region of interest" description="Disordered" evidence="1">
    <location>
        <begin position="961"/>
        <end position="1095"/>
    </location>
</feature>
<evidence type="ECO:0000313" key="2">
    <source>
        <dbReference type="EMBL" id="PWN27027.1"/>
    </source>
</evidence>
<dbReference type="Proteomes" id="UP000245884">
    <property type="component" value="Unassembled WGS sequence"/>
</dbReference>
<feature type="region of interest" description="Disordered" evidence="1">
    <location>
        <begin position="306"/>
        <end position="440"/>
    </location>
</feature>